<keyword evidence="2" id="KW-0472">Membrane</keyword>
<feature type="region of interest" description="Disordered" evidence="1">
    <location>
        <begin position="172"/>
        <end position="196"/>
    </location>
</feature>
<evidence type="ECO:0000256" key="2">
    <source>
        <dbReference type="SAM" id="Phobius"/>
    </source>
</evidence>
<feature type="compositionally biased region" description="Basic and acidic residues" evidence="1">
    <location>
        <begin position="172"/>
        <end position="181"/>
    </location>
</feature>
<feature type="transmembrane region" description="Helical" evidence="2">
    <location>
        <begin position="269"/>
        <end position="290"/>
    </location>
</feature>
<dbReference type="VEuPathDB" id="FungiDB:CLUG_04202"/>
<gene>
    <name evidence="3" type="ORF">CLUG_04202</name>
</gene>
<feature type="transmembrane region" description="Helical" evidence="2">
    <location>
        <begin position="310"/>
        <end position="336"/>
    </location>
</feature>
<dbReference type="HOGENOM" id="CLU_804122_0_0_1"/>
<evidence type="ECO:0000313" key="4">
    <source>
        <dbReference type="Proteomes" id="UP000007703"/>
    </source>
</evidence>
<reference evidence="3 4" key="1">
    <citation type="journal article" date="2009" name="Nature">
        <title>Evolution of pathogenicity and sexual reproduction in eight Candida genomes.</title>
        <authorList>
            <person name="Butler G."/>
            <person name="Rasmussen M.D."/>
            <person name="Lin M.F."/>
            <person name="Santos M.A."/>
            <person name="Sakthikumar S."/>
            <person name="Munro C.A."/>
            <person name="Rheinbay E."/>
            <person name="Grabherr M."/>
            <person name="Forche A."/>
            <person name="Reedy J.L."/>
            <person name="Agrafioti I."/>
            <person name="Arnaud M.B."/>
            <person name="Bates S."/>
            <person name="Brown A.J."/>
            <person name="Brunke S."/>
            <person name="Costanzo M.C."/>
            <person name="Fitzpatrick D.A."/>
            <person name="de Groot P.W."/>
            <person name="Harris D."/>
            <person name="Hoyer L.L."/>
            <person name="Hube B."/>
            <person name="Klis F.M."/>
            <person name="Kodira C."/>
            <person name="Lennard N."/>
            <person name="Logue M.E."/>
            <person name="Martin R."/>
            <person name="Neiman A.M."/>
            <person name="Nikolaou E."/>
            <person name="Quail M.A."/>
            <person name="Quinn J."/>
            <person name="Santos M.C."/>
            <person name="Schmitzberger F.F."/>
            <person name="Sherlock G."/>
            <person name="Shah P."/>
            <person name="Silverstein K.A."/>
            <person name="Skrzypek M.S."/>
            <person name="Soll D."/>
            <person name="Staggs R."/>
            <person name="Stansfield I."/>
            <person name="Stumpf M.P."/>
            <person name="Sudbery P.E."/>
            <person name="Srikantha T."/>
            <person name="Zeng Q."/>
            <person name="Berman J."/>
            <person name="Berriman M."/>
            <person name="Heitman J."/>
            <person name="Gow N.A."/>
            <person name="Lorenz M.C."/>
            <person name="Birren B.W."/>
            <person name="Kellis M."/>
            <person name="Cuomo C.A."/>
        </authorList>
    </citation>
    <scope>NUCLEOTIDE SEQUENCE [LARGE SCALE GENOMIC DNA]</scope>
    <source>
        <strain evidence="3 4">ATCC 42720</strain>
    </source>
</reference>
<protein>
    <submittedName>
        <fullName evidence="3">Uncharacterized protein</fullName>
    </submittedName>
</protein>
<accession>C4Y7M4</accession>
<dbReference type="Proteomes" id="UP000007703">
    <property type="component" value="Unassembled WGS sequence"/>
</dbReference>
<dbReference type="InParanoid" id="C4Y7M4"/>
<dbReference type="AlphaFoldDB" id="C4Y7M4"/>
<organism evidence="3 4">
    <name type="scientific">Clavispora lusitaniae (strain ATCC 42720)</name>
    <name type="common">Yeast</name>
    <name type="synonym">Candida lusitaniae</name>
    <dbReference type="NCBI Taxonomy" id="306902"/>
    <lineage>
        <taxon>Eukaryota</taxon>
        <taxon>Fungi</taxon>
        <taxon>Dikarya</taxon>
        <taxon>Ascomycota</taxon>
        <taxon>Saccharomycotina</taxon>
        <taxon>Pichiomycetes</taxon>
        <taxon>Metschnikowiaceae</taxon>
        <taxon>Clavispora</taxon>
    </lineage>
</organism>
<feature type="compositionally biased region" description="Polar residues" evidence="1">
    <location>
        <begin position="185"/>
        <end position="196"/>
    </location>
</feature>
<proteinExistence type="predicted"/>
<dbReference type="EMBL" id="CH408080">
    <property type="protein sequence ID" value="EEQ40074.1"/>
    <property type="molecule type" value="Genomic_DNA"/>
</dbReference>
<evidence type="ECO:0000313" key="3">
    <source>
        <dbReference type="EMBL" id="EEQ40074.1"/>
    </source>
</evidence>
<sequence length="345" mass="38016">MIYSSTYLSRLQLHLHITFPNGHNAVLHIHVAIVVVMRHAVFLYHVHVSVHHHLALSPLKHHCFLVEKTNLPSPATFQGLLRRNHFCTVKMVSNTVEPPVSGRFLCDHQVHVPWHPVWTSITFAFKHLHRVSRCSRRKVHVVVSSLPLCSSATTGFAWFGYGGTLSATSVARRSESSDHRAHSAPRQNDTAASTPRTSVSLAVGAAAARTALAHIVHFHVKAKVSADIEVPQRHQQAHSCVWAASSASAVVVVVAMSEESVEKIAKIEVGASAALVWIGVAKTVIVQFLLCVAQNLVRLSYLNEPVMCFWIGVLVWMVSFGQSAVCRLDCFFVGIFGDVKHLVRV</sequence>
<name>C4Y7M4_CLAL4</name>
<evidence type="ECO:0000256" key="1">
    <source>
        <dbReference type="SAM" id="MobiDB-lite"/>
    </source>
</evidence>
<keyword evidence="2" id="KW-0812">Transmembrane</keyword>
<dbReference type="KEGG" id="clu:CLUG_04202"/>
<keyword evidence="2" id="KW-1133">Transmembrane helix</keyword>